<gene>
    <name evidence="2" type="ORF">SAMN05661010_01230</name>
</gene>
<reference evidence="2 3" key="1">
    <citation type="submission" date="2016-10" db="EMBL/GenBank/DDBJ databases">
        <authorList>
            <person name="de Groot N.N."/>
        </authorList>
    </citation>
    <scope>NUCLEOTIDE SEQUENCE [LARGE SCALE GENOMIC DNA]</scope>
    <source>
        <strain evidence="2 3">DSM 14789</strain>
    </source>
</reference>
<accession>A0A1G9IK45</accession>
<dbReference type="Proteomes" id="UP000198654">
    <property type="component" value="Unassembled WGS sequence"/>
</dbReference>
<dbReference type="EMBL" id="FNGI01000002">
    <property type="protein sequence ID" value="SDL25598.1"/>
    <property type="molecule type" value="Genomic_DNA"/>
</dbReference>
<name>A0A1G9IK45_9GAMM</name>
<dbReference type="RefSeq" id="WP_089726559.1">
    <property type="nucleotide sequence ID" value="NZ_FNGI01000002.1"/>
</dbReference>
<dbReference type="Pfam" id="PF13924">
    <property type="entry name" value="Lipocalin_5"/>
    <property type="match status" value="1"/>
</dbReference>
<dbReference type="OrthoDB" id="6164062at2"/>
<organism evidence="2 3">
    <name type="scientific">Modicisalibacter muralis</name>
    <dbReference type="NCBI Taxonomy" id="119000"/>
    <lineage>
        <taxon>Bacteria</taxon>
        <taxon>Pseudomonadati</taxon>
        <taxon>Pseudomonadota</taxon>
        <taxon>Gammaproteobacteria</taxon>
        <taxon>Oceanospirillales</taxon>
        <taxon>Halomonadaceae</taxon>
        <taxon>Modicisalibacter</taxon>
    </lineage>
</organism>
<sequence>MTTTNATQAITAEALSGHWTLARFVYRWPDGRELAPLGAARGQLIYLTASDDQPGRMAVQVVAAERPPLDPSDEASLVAHFRSGFAYGGRWSLENATVHHDVDIASLAFWQGARLSRAVTLENGRLRLSTDEPSPQLPEGGYTTVLEWRR</sequence>
<evidence type="ECO:0000259" key="1">
    <source>
        <dbReference type="Pfam" id="PF13924"/>
    </source>
</evidence>
<dbReference type="STRING" id="119000.SAMN05661010_01230"/>
<dbReference type="AlphaFoldDB" id="A0A1G9IK45"/>
<keyword evidence="3" id="KW-1185">Reference proteome</keyword>
<dbReference type="InterPro" id="IPR024311">
    <property type="entry name" value="Lipocalin-like"/>
</dbReference>
<feature type="domain" description="Lipocalin-like" evidence="1">
    <location>
        <begin position="17"/>
        <end position="150"/>
    </location>
</feature>
<evidence type="ECO:0000313" key="3">
    <source>
        <dbReference type="Proteomes" id="UP000198654"/>
    </source>
</evidence>
<protein>
    <submittedName>
        <fullName evidence="2">Lipocalin-like domain-containing protein</fullName>
    </submittedName>
</protein>
<proteinExistence type="predicted"/>
<evidence type="ECO:0000313" key="2">
    <source>
        <dbReference type="EMBL" id="SDL25598.1"/>
    </source>
</evidence>